<dbReference type="PANTHER" id="PTHR46577:SF1">
    <property type="entry name" value="HTH-TYPE TRANSCRIPTIONAL REGULATORY PROTEIN GABR"/>
    <property type="match status" value="1"/>
</dbReference>
<proteinExistence type="predicted"/>
<dbReference type="InterPro" id="IPR015424">
    <property type="entry name" value="PyrdxlP-dep_Trfase"/>
</dbReference>
<dbReference type="CDD" id="cd00609">
    <property type="entry name" value="AAT_like"/>
    <property type="match status" value="1"/>
</dbReference>
<dbReference type="SUPFAM" id="SSF53383">
    <property type="entry name" value="PLP-dependent transferases"/>
    <property type="match status" value="1"/>
</dbReference>
<reference evidence="2" key="1">
    <citation type="submission" date="2019-08" db="EMBL/GenBank/DDBJ databases">
        <authorList>
            <person name="Kucharzyk K."/>
            <person name="Murdoch R.W."/>
            <person name="Higgins S."/>
            <person name="Loffler F."/>
        </authorList>
    </citation>
    <scope>NUCLEOTIDE SEQUENCE</scope>
</reference>
<evidence type="ECO:0000313" key="2">
    <source>
        <dbReference type="EMBL" id="MPM85322.1"/>
    </source>
</evidence>
<dbReference type="InterPro" id="IPR051446">
    <property type="entry name" value="HTH_trans_reg/aminotransferase"/>
</dbReference>
<accession>A0A645D9M8</accession>
<name>A0A645D9M8_9ZZZZ</name>
<dbReference type="Pfam" id="PF00155">
    <property type="entry name" value="Aminotran_1_2"/>
    <property type="match status" value="1"/>
</dbReference>
<comment type="caution">
    <text evidence="2">The sequence shown here is derived from an EMBL/GenBank/DDBJ whole genome shotgun (WGS) entry which is preliminary data.</text>
</comment>
<dbReference type="InterPro" id="IPR015421">
    <property type="entry name" value="PyrdxlP-dep_Trfase_major"/>
</dbReference>
<feature type="domain" description="Aminotransferase class I/classII large" evidence="1">
    <location>
        <begin position="40"/>
        <end position="178"/>
    </location>
</feature>
<dbReference type="PANTHER" id="PTHR46577">
    <property type="entry name" value="HTH-TYPE TRANSCRIPTIONAL REGULATORY PROTEIN GABR"/>
    <property type="match status" value="1"/>
</dbReference>
<dbReference type="EMBL" id="VSSQ01033658">
    <property type="protein sequence ID" value="MPM85322.1"/>
    <property type="molecule type" value="Genomic_DNA"/>
</dbReference>
<dbReference type="GO" id="GO:0030170">
    <property type="term" value="F:pyridoxal phosphate binding"/>
    <property type="evidence" value="ECO:0007669"/>
    <property type="project" value="InterPro"/>
</dbReference>
<organism evidence="2">
    <name type="scientific">bioreactor metagenome</name>
    <dbReference type="NCBI Taxonomy" id="1076179"/>
    <lineage>
        <taxon>unclassified sequences</taxon>
        <taxon>metagenomes</taxon>
        <taxon>ecological metagenomes</taxon>
    </lineage>
</organism>
<evidence type="ECO:0000259" key="1">
    <source>
        <dbReference type="Pfam" id="PF00155"/>
    </source>
</evidence>
<dbReference type="InterPro" id="IPR004839">
    <property type="entry name" value="Aminotransferase_I/II_large"/>
</dbReference>
<protein>
    <submittedName>
        <fullName evidence="2">HTH-type transcriptional regulatory protein GabR</fullName>
    </submittedName>
</protein>
<sequence>MPINRRVQLLNWAYYKPDRYIIEDDYDSEFRYIGKPIPSLQGLDHKGRVIYIGSFSKSLSPSLRISYMVLPAQLVEDYQRKMSFTICSAPAVEQEILSRFIENGFYDSHLNRMRKIYRQKRETLVAAIQKMLPNAVIIGANAGLHLILKVNNGMEGDRLVETAKEKRVLIYDISRFFCDAPPANYRDAVALGFATLKENEIIPAIALLNEAWFHA</sequence>
<dbReference type="AlphaFoldDB" id="A0A645D9M8"/>
<gene>
    <name evidence="2" type="primary">gabR_21</name>
    <name evidence="2" type="ORF">SDC9_132400</name>
</gene>
<dbReference type="Gene3D" id="3.40.640.10">
    <property type="entry name" value="Type I PLP-dependent aspartate aminotransferase-like (Major domain)"/>
    <property type="match status" value="1"/>
</dbReference>